<dbReference type="Proteomes" id="UP000011086">
    <property type="component" value="Unassembled WGS sequence"/>
</dbReference>
<proteinExistence type="predicted"/>
<accession>A0AA97P9S7</accession>
<reference evidence="1" key="1">
    <citation type="journal article" date="2012" name="PLoS Genet.">
        <title>Comparative analysis of the genomes of two field isolates of the rice blast fungus Magnaporthe oryzae.</title>
        <authorList>
            <person name="Xue M."/>
            <person name="Yang J."/>
            <person name="Li Z."/>
            <person name="Hu S."/>
            <person name="Yao N."/>
            <person name="Dean R.A."/>
            <person name="Zhao W."/>
            <person name="Shen M."/>
            <person name="Zhang H."/>
            <person name="Li C."/>
            <person name="Liu L."/>
            <person name="Cao L."/>
            <person name="Xu X."/>
            <person name="Xing Y."/>
            <person name="Hsiang T."/>
            <person name="Zhang Z."/>
            <person name="Xu J.R."/>
            <person name="Peng Y.L."/>
        </authorList>
    </citation>
    <scope>NUCLEOTIDE SEQUENCE</scope>
    <source>
        <strain evidence="1">Y34</strain>
    </source>
</reference>
<dbReference type="EMBL" id="JH793285">
    <property type="protein sequence ID" value="ELQ44691.1"/>
    <property type="molecule type" value="Genomic_DNA"/>
</dbReference>
<dbReference type="AlphaFoldDB" id="A0AA97P9S7"/>
<protein>
    <submittedName>
        <fullName evidence="1">Uncharacterized protein</fullName>
    </submittedName>
</protein>
<gene>
    <name evidence="1" type="ORF">OOU_Y34scaffold00065g3</name>
</gene>
<evidence type="ECO:0000313" key="1">
    <source>
        <dbReference type="EMBL" id="ELQ44691.1"/>
    </source>
</evidence>
<sequence>MRLVFFHDFLKYYTIWYMNKAVKEV</sequence>
<organism evidence="1">
    <name type="scientific">Pyricularia oryzae (strain Y34)</name>
    <name type="common">Rice blast fungus</name>
    <name type="synonym">Magnaporthe oryzae</name>
    <dbReference type="NCBI Taxonomy" id="1143189"/>
    <lineage>
        <taxon>Eukaryota</taxon>
        <taxon>Fungi</taxon>
        <taxon>Dikarya</taxon>
        <taxon>Ascomycota</taxon>
        <taxon>Pezizomycotina</taxon>
        <taxon>Sordariomycetes</taxon>
        <taxon>Sordariomycetidae</taxon>
        <taxon>Magnaporthales</taxon>
        <taxon>Pyriculariaceae</taxon>
        <taxon>Pyricularia</taxon>
    </lineage>
</organism>
<name>A0AA97P9S7_PYRO3</name>